<sequence length="53" mass="5901">MMETTWSDATSETSTASNNTRLYQLASITDPVARCISTYPTLHVSIVKAGHWR</sequence>
<name>G9NH69_HYPAI</name>
<protein>
    <submittedName>
        <fullName evidence="1">Uncharacterized protein</fullName>
    </submittedName>
</protein>
<reference evidence="1 2" key="1">
    <citation type="journal article" date="2011" name="Genome Biol.">
        <title>Comparative genome sequence analysis underscores mycoparasitism as the ancestral life style of Trichoderma.</title>
        <authorList>
            <person name="Kubicek C.P."/>
            <person name="Herrera-Estrella A."/>
            <person name="Seidl-Seiboth V."/>
            <person name="Martinez D.A."/>
            <person name="Druzhinina I.S."/>
            <person name="Thon M."/>
            <person name="Zeilinger S."/>
            <person name="Casas-Flores S."/>
            <person name="Horwitz B.A."/>
            <person name="Mukherjee P.K."/>
            <person name="Mukherjee M."/>
            <person name="Kredics L."/>
            <person name="Alcaraz L.D."/>
            <person name="Aerts A."/>
            <person name="Antal Z."/>
            <person name="Atanasova L."/>
            <person name="Cervantes-Badillo M.G."/>
            <person name="Challacombe J."/>
            <person name="Chertkov O."/>
            <person name="McCluskey K."/>
            <person name="Coulpier F."/>
            <person name="Deshpande N."/>
            <person name="von Doehren H."/>
            <person name="Ebbole D.J."/>
            <person name="Esquivel-Naranjo E.U."/>
            <person name="Fekete E."/>
            <person name="Flipphi M."/>
            <person name="Glaser F."/>
            <person name="Gomez-Rodriguez E.Y."/>
            <person name="Gruber S."/>
            <person name="Han C."/>
            <person name="Henrissat B."/>
            <person name="Hermosa R."/>
            <person name="Hernandez-Onate M."/>
            <person name="Karaffa L."/>
            <person name="Kosti I."/>
            <person name="Le Crom S."/>
            <person name="Lindquist E."/>
            <person name="Lucas S."/>
            <person name="Luebeck M."/>
            <person name="Luebeck P.S."/>
            <person name="Margeot A."/>
            <person name="Metz B."/>
            <person name="Misra M."/>
            <person name="Nevalainen H."/>
            <person name="Omann M."/>
            <person name="Packer N."/>
            <person name="Perrone G."/>
            <person name="Uresti-Rivera E.E."/>
            <person name="Salamov A."/>
            <person name="Schmoll M."/>
            <person name="Seiboth B."/>
            <person name="Shapiro H."/>
            <person name="Sukno S."/>
            <person name="Tamayo-Ramos J.A."/>
            <person name="Tisch D."/>
            <person name="Wiest A."/>
            <person name="Wilkinson H.H."/>
            <person name="Zhang M."/>
            <person name="Coutinho P.M."/>
            <person name="Kenerley C.M."/>
            <person name="Monte E."/>
            <person name="Baker S.E."/>
            <person name="Grigoriev I.V."/>
        </authorList>
    </citation>
    <scope>NUCLEOTIDE SEQUENCE [LARGE SCALE GENOMIC DNA]</scope>
    <source>
        <strain evidence="2">ATCC 20476 / IMI 206040</strain>
    </source>
</reference>
<accession>G9NH69</accession>
<dbReference type="HOGENOM" id="CLU_3068974_0_0_1"/>
<keyword evidence="2" id="KW-1185">Reference proteome</keyword>
<dbReference type="Proteomes" id="UP000005426">
    <property type="component" value="Unassembled WGS sequence"/>
</dbReference>
<dbReference type="AlphaFoldDB" id="G9NH69"/>
<proteinExistence type="predicted"/>
<evidence type="ECO:0000313" key="1">
    <source>
        <dbReference type="EMBL" id="EHK49964.1"/>
    </source>
</evidence>
<comment type="caution">
    <text evidence="1">The sequence shown here is derived from an EMBL/GenBank/DDBJ whole genome shotgun (WGS) entry which is preliminary data.</text>
</comment>
<dbReference type="EMBL" id="ABDG02000015">
    <property type="protein sequence ID" value="EHK49964.1"/>
    <property type="molecule type" value="Genomic_DNA"/>
</dbReference>
<evidence type="ECO:0000313" key="2">
    <source>
        <dbReference type="Proteomes" id="UP000005426"/>
    </source>
</evidence>
<organism evidence="1 2">
    <name type="scientific">Hypocrea atroviridis (strain ATCC 20476 / IMI 206040)</name>
    <name type="common">Trichoderma atroviride</name>
    <dbReference type="NCBI Taxonomy" id="452589"/>
    <lineage>
        <taxon>Eukaryota</taxon>
        <taxon>Fungi</taxon>
        <taxon>Dikarya</taxon>
        <taxon>Ascomycota</taxon>
        <taxon>Pezizomycotina</taxon>
        <taxon>Sordariomycetes</taxon>
        <taxon>Hypocreomycetidae</taxon>
        <taxon>Hypocreales</taxon>
        <taxon>Hypocreaceae</taxon>
        <taxon>Trichoderma</taxon>
    </lineage>
</organism>
<gene>
    <name evidence="1" type="ORF">TRIATDRAFT_254650</name>
</gene>